<evidence type="ECO:0000313" key="2">
    <source>
        <dbReference type="EMBL" id="DAD55496.1"/>
    </source>
</evidence>
<evidence type="ECO:0000256" key="1">
    <source>
        <dbReference type="SAM" id="Coils"/>
    </source>
</evidence>
<proteinExistence type="predicted"/>
<name>A0A8D9UHG8_9VIRU</name>
<sequence length="113" mass="12917">MIAAPSDIWGINVFQTMVSQLTEPKALAILGVQKSLLRRWLNGTSKVPRMACLALYWETPYGRAMIDSDHIFSIQLLQRRITHLERQNAKYRANIIRLMQTNMYGSANDPIAL</sequence>
<feature type="coiled-coil region" evidence="1">
    <location>
        <begin position="74"/>
        <end position="101"/>
    </location>
</feature>
<organism evidence="2">
    <name type="scientific">Corticoviridae sp</name>
    <dbReference type="NCBI Taxonomy" id="2832474"/>
    <lineage>
        <taxon>Viruses</taxon>
        <taxon>Varidnaviria</taxon>
        <taxon>Abadenavirae</taxon>
        <taxon>Produgelaviricota</taxon>
        <taxon>Belvinaviricetes</taxon>
        <taxon>Vinavirales</taxon>
        <taxon>Corticoviridae</taxon>
    </lineage>
</organism>
<dbReference type="EMBL" id="BK032494">
    <property type="protein sequence ID" value="DAD55496.1"/>
    <property type="molecule type" value="Genomic_DNA"/>
</dbReference>
<protein>
    <submittedName>
        <fullName evidence="2">Uncharacterized protein</fullName>
    </submittedName>
</protein>
<reference evidence="2" key="1">
    <citation type="journal article" date="2021" name="Proc. Natl. Acad. Sci. U.S.A.">
        <title>A Catalog of Tens of Thousands of Viruses from Human Metagenomes Reveals Hidden Associations with Chronic Diseases.</title>
        <authorList>
            <person name="Tisza M.J."/>
            <person name="Buck C.B."/>
        </authorList>
    </citation>
    <scope>NUCLEOTIDE SEQUENCE</scope>
    <source>
        <strain evidence="2">Ct6nR3</strain>
    </source>
</reference>
<accession>A0A8D9UHG8</accession>
<keyword evidence="1" id="KW-0175">Coiled coil</keyword>